<evidence type="ECO:0000313" key="2">
    <source>
        <dbReference type="EMBL" id="AET38633.1"/>
    </source>
</evidence>
<gene>
    <name evidence="2" type="ordered locus">Ecym_3129</name>
</gene>
<dbReference type="AlphaFoldDB" id="G8JR64"/>
<evidence type="ECO:0000313" key="3">
    <source>
        <dbReference type="Proteomes" id="UP000006790"/>
    </source>
</evidence>
<dbReference type="InParanoid" id="G8JR64"/>
<dbReference type="GO" id="GO:0045048">
    <property type="term" value="P:protein insertion into ER membrane"/>
    <property type="evidence" value="ECO:0007669"/>
    <property type="project" value="InterPro"/>
</dbReference>
<dbReference type="GO" id="GO:0006620">
    <property type="term" value="P:post-translational protein targeting to endoplasmic reticulum membrane"/>
    <property type="evidence" value="ECO:0007669"/>
    <property type="project" value="EnsemblFungi"/>
</dbReference>
<proteinExistence type="inferred from homology"/>
<dbReference type="RefSeq" id="XP_003645450.1">
    <property type="nucleotide sequence ID" value="XM_003645402.1"/>
</dbReference>
<dbReference type="GO" id="GO:0072380">
    <property type="term" value="C:TRC complex"/>
    <property type="evidence" value="ECO:0007669"/>
    <property type="project" value="EnsemblFungi"/>
</dbReference>
<keyword evidence="3" id="KW-1185">Reference proteome</keyword>
<dbReference type="OMA" id="LMDMMGM"/>
<dbReference type="Pfam" id="PF04190">
    <property type="entry name" value="GET4"/>
    <property type="match status" value="1"/>
</dbReference>
<dbReference type="HOGENOM" id="CLU_046061_0_2_1"/>
<dbReference type="PANTHER" id="PTHR12875">
    <property type="entry name" value="GOLGI TO ER TRAFFIC PROTEIN 4 HOMOLOG"/>
    <property type="match status" value="1"/>
</dbReference>
<sequence>MTHSMDPKLDKIMTRFNAKVDGGHYYEAQQTLRTVANRYVRGKKWPEAIDFITHGIHSFLEAGQMVLGADLTMYLLEVYNMSGAKCNEGNVARLVQILVGLDAEEPSLKVICTGMNNWSINNGTYKFGDPYLHCVIGKRLLEAGYVYDAERYLLLGTQDTMIKYSELMWDWYVQSGDDKAVGSFLSRLIFSYLSIYNIKYALESSRSFLETFIKNKNPKFEKFEKKHATVYFFPDYSELNFLQVLLIACQTGNAEYFTSLKAQYAEYAESYKQELAFLAIEYFNIRPQKPVNLLQDMMAGFFNGV</sequence>
<dbReference type="FunCoup" id="G8JR64">
    <property type="interactions" value="364"/>
</dbReference>
<dbReference type="KEGG" id="erc:Ecym_3129"/>
<dbReference type="InterPro" id="IPR011990">
    <property type="entry name" value="TPR-like_helical_dom_sf"/>
</dbReference>
<reference evidence="3" key="1">
    <citation type="journal article" date="2012" name="G3 (Bethesda)">
        <title>Pichia sorbitophila, an interspecies yeast hybrid reveals early steps of genome resolution following polyploidization.</title>
        <authorList>
            <person name="Leh Louis V."/>
            <person name="Despons L."/>
            <person name="Friedrich A."/>
            <person name="Martin T."/>
            <person name="Durrens P."/>
            <person name="Casaregola S."/>
            <person name="Neuveglise C."/>
            <person name="Fairhead C."/>
            <person name="Marck C."/>
            <person name="Cruz J.A."/>
            <person name="Straub M.L."/>
            <person name="Kugler V."/>
            <person name="Sacerdot C."/>
            <person name="Uzunov Z."/>
            <person name="Thierry A."/>
            <person name="Weiss S."/>
            <person name="Bleykasten C."/>
            <person name="De Montigny J."/>
            <person name="Jacques N."/>
            <person name="Jung P."/>
            <person name="Lemaire M."/>
            <person name="Mallet S."/>
            <person name="Morel G."/>
            <person name="Richard G.F."/>
            <person name="Sarkar A."/>
            <person name="Savel G."/>
            <person name="Schacherer J."/>
            <person name="Seret M.L."/>
            <person name="Talla E."/>
            <person name="Samson G."/>
            <person name="Jubin C."/>
            <person name="Poulain J."/>
            <person name="Vacherie B."/>
            <person name="Barbe V."/>
            <person name="Pelletier E."/>
            <person name="Sherman D.J."/>
            <person name="Westhof E."/>
            <person name="Weissenbach J."/>
            <person name="Baret P.V."/>
            <person name="Wincker P."/>
            <person name="Gaillardin C."/>
            <person name="Dujon B."/>
            <person name="Souciet J.L."/>
        </authorList>
    </citation>
    <scope>NUCLEOTIDE SEQUENCE [LARGE SCALE GENOMIC DNA]</scope>
    <source>
        <strain evidence="3">CBS 270.75 / DBVPG 7215 / KCTC 17166 / NRRL Y-17582</strain>
    </source>
</reference>
<dbReference type="GeneID" id="11468690"/>
<dbReference type="eggNOG" id="KOG3024">
    <property type="taxonomic scope" value="Eukaryota"/>
</dbReference>
<dbReference type="EMBL" id="CP002499">
    <property type="protein sequence ID" value="AET38633.1"/>
    <property type="molecule type" value="Genomic_DNA"/>
</dbReference>
<protein>
    <recommendedName>
        <fullName evidence="4">Golgi to ER traffic protein 4</fullName>
    </recommendedName>
</protein>
<organism evidence="2 3">
    <name type="scientific">Eremothecium cymbalariae (strain CBS 270.75 / DBVPG 7215 / KCTC 17166 / NRRL Y-17582)</name>
    <name type="common">Yeast</name>
    <dbReference type="NCBI Taxonomy" id="931890"/>
    <lineage>
        <taxon>Eukaryota</taxon>
        <taxon>Fungi</taxon>
        <taxon>Dikarya</taxon>
        <taxon>Ascomycota</taxon>
        <taxon>Saccharomycotina</taxon>
        <taxon>Saccharomycetes</taxon>
        <taxon>Saccharomycetales</taxon>
        <taxon>Saccharomycetaceae</taxon>
        <taxon>Eremothecium</taxon>
    </lineage>
</organism>
<evidence type="ECO:0000256" key="1">
    <source>
        <dbReference type="ARBA" id="ARBA00005351"/>
    </source>
</evidence>
<dbReference type="OrthoDB" id="10252405at2759"/>
<dbReference type="Proteomes" id="UP000006790">
    <property type="component" value="Chromosome 3"/>
</dbReference>
<comment type="similarity">
    <text evidence="1">Belongs to the GET4 family.</text>
</comment>
<evidence type="ECO:0008006" key="4">
    <source>
        <dbReference type="Google" id="ProtNLM"/>
    </source>
</evidence>
<dbReference type="STRING" id="931890.G8JR64"/>
<accession>G8JR64</accession>
<dbReference type="Gene3D" id="1.25.40.10">
    <property type="entry name" value="Tetratricopeptide repeat domain"/>
    <property type="match status" value="1"/>
</dbReference>
<name>G8JR64_ERECY</name>
<dbReference type="PANTHER" id="PTHR12875:SF0">
    <property type="entry name" value="GOLGI TO ER TRAFFIC PROTEIN 4 HOMOLOG"/>
    <property type="match status" value="1"/>
</dbReference>
<dbReference type="InterPro" id="IPR007317">
    <property type="entry name" value="GET4"/>
</dbReference>